<dbReference type="EMBL" id="GL888427">
    <property type="protein sequence ID" value="EGI61014.1"/>
    <property type="molecule type" value="Genomic_DNA"/>
</dbReference>
<feature type="compositionally biased region" description="Acidic residues" evidence="1">
    <location>
        <begin position="58"/>
        <end position="97"/>
    </location>
</feature>
<feature type="compositionally biased region" description="Acidic residues" evidence="1">
    <location>
        <begin position="31"/>
        <end position="47"/>
    </location>
</feature>
<feature type="compositionally biased region" description="Basic and acidic residues" evidence="1">
    <location>
        <begin position="48"/>
        <end position="57"/>
    </location>
</feature>
<evidence type="ECO:0000256" key="1">
    <source>
        <dbReference type="SAM" id="MobiDB-lite"/>
    </source>
</evidence>
<dbReference type="InParanoid" id="F4WXT6"/>
<dbReference type="AlphaFoldDB" id="F4WXT6"/>
<evidence type="ECO:0000313" key="2">
    <source>
        <dbReference type="EMBL" id="EGI61014.1"/>
    </source>
</evidence>
<proteinExistence type="predicted"/>
<organism evidence="3">
    <name type="scientific">Acromyrmex echinatior</name>
    <name type="common">Panamanian leafcutter ant</name>
    <name type="synonym">Acromyrmex octospinosus echinatior</name>
    <dbReference type="NCBI Taxonomy" id="103372"/>
    <lineage>
        <taxon>Eukaryota</taxon>
        <taxon>Metazoa</taxon>
        <taxon>Ecdysozoa</taxon>
        <taxon>Arthropoda</taxon>
        <taxon>Hexapoda</taxon>
        <taxon>Insecta</taxon>
        <taxon>Pterygota</taxon>
        <taxon>Neoptera</taxon>
        <taxon>Endopterygota</taxon>
        <taxon>Hymenoptera</taxon>
        <taxon>Apocrita</taxon>
        <taxon>Aculeata</taxon>
        <taxon>Formicoidea</taxon>
        <taxon>Formicidae</taxon>
        <taxon>Myrmicinae</taxon>
        <taxon>Acromyrmex</taxon>
    </lineage>
</organism>
<gene>
    <name evidence="2" type="ORF">G5I_10776</name>
</gene>
<name>F4WXT6_ACREC</name>
<dbReference type="eggNOG" id="KOG2302">
    <property type="taxonomic scope" value="Eukaryota"/>
</dbReference>
<dbReference type="PANTHER" id="PTHR35711">
    <property type="entry name" value="EXPRESSED PROTEIN"/>
    <property type="match status" value="1"/>
</dbReference>
<dbReference type="OrthoDB" id="416585at2759"/>
<accession>F4WXT6</accession>
<dbReference type="Proteomes" id="UP000007755">
    <property type="component" value="Unassembled WGS sequence"/>
</dbReference>
<sequence length="337" mass="36261">MSLHYPQGYRYRSASKAISGTGVGEQGSDSDVAELSDLEDDEDEDEARESADKRAIEGEDEDEDENGENDVDDEDDDDDDDDDDEDDDDEDEEEEGEGLPYPGFIPIALRYLDQTTRPRNWCLALITNPYPFGTSRLGMVNSALISATGRVFVVTSSPDVANAVAGVEGDQSEDTLNRSLIDLSPGESYCARSRFPQWHSSLLSRSSHSSGGGGGGLLLVAHFPHPLAASDPSFDSQHVYGCSAYIRLCGKLLGGGTCIARGEVAAVTTAATSGQSLVRPTIEATSAEASAPRQKDLHCAREDNGRRLEHVVAPNANADLEPLSRCHCETVVRRSFS</sequence>
<dbReference type="PANTHER" id="PTHR35711:SF1">
    <property type="entry name" value="ECTODERMAL, ISOFORM F"/>
    <property type="match status" value="1"/>
</dbReference>
<keyword evidence="3" id="KW-1185">Reference proteome</keyword>
<evidence type="ECO:0000313" key="3">
    <source>
        <dbReference type="Proteomes" id="UP000007755"/>
    </source>
</evidence>
<feature type="region of interest" description="Disordered" evidence="1">
    <location>
        <begin position="1"/>
        <end position="104"/>
    </location>
</feature>
<protein>
    <submittedName>
        <fullName evidence="2">Voltage-dependent T-type calcium channel subunit alpha-1G</fullName>
    </submittedName>
</protein>
<reference evidence="2" key="1">
    <citation type="submission" date="2011-02" db="EMBL/GenBank/DDBJ databases">
        <title>The genome of the leaf-cutting ant Acromyrmex echinatior suggests key adaptations to social evolution and fungus farming.</title>
        <authorList>
            <person name="Nygaard S."/>
            <person name="Zhang G."/>
        </authorList>
    </citation>
    <scope>NUCLEOTIDE SEQUENCE</scope>
</reference>
<dbReference type="STRING" id="103372.F4WXT6"/>